<protein>
    <recommendedName>
        <fullName evidence="8">Phospho-2-dehydro-3-deoxyheptonate aldolase</fullName>
        <ecNumber evidence="8">2.5.1.54</ecNumber>
    </recommendedName>
</protein>
<dbReference type="GO" id="GO:0003849">
    <property type="term" value="F:3-deoxy-7-phosphoheptulonate synthase activity"/>
    <property type="evidence" value="ECO:0007669"/>
    <property type="project" value="UniProtKB-EC"/>
</dbReference>
<evidence type="ECO:0000256" key="5">
    <source>
        <dbReference type="ARBA" id="ARBA00022679"/>
    </source>
</evidence>
<dbReference type="EC" id="2.5.1.54" evidence="8"/>
<comment type="function">
    <text evidence="1 8">Stereospecific condensation of phosphoenolpyruvate (PEP) and D-erythrose-4-phosphate (E4P) giving rise to 3-deoxy-D-arabino-heptulosonate-7-phosphate (DAHP).</text>
</comment>
<dbReference type="NCBIfam" id="NF009396">
    <property type="entry name" value="PRK12756.1"/>
    <property type="match status" value="1"/>
</dbReference>
<proteinExistence type="inferred from homology"/>
<evidence type="ECO:0000256" key="9">
    <source>
        <dbReference type="SAM" id="MobiDB-lite"/>
    </source>
</evidence>
<keyword evidence="6 8" id="KW-0057">Aromatic amino acid biosynthesis</keyword>
<evidence type="ECO:0000256" key="2">
    <source>
        <dbReference type="ARBA" id="ARBA00004688"/>
    </source>
</evidence>
<organism evidence="11 12">
    <name type="scientific">Usitatibacter rugosus</name>
    <dbReference type="NCBI Taxonomy" id="2732067"/>
    <lineage>
        <taxon>Bacteria</taxon>
        <taxon>Pseudomonadati</taxon>
        <taxon>Pseudomonadota</taxon>
        <taxon>Betaproteobacteria</taxon>
        <taxon>Nitrosomonadales</taxon>
        <taxon>Usitatibacteraceae</taxon>
        <taxon>Usitatibacter</taxon>
    </lineage>
</organism>
<sequence>MKVVGNSGGQVPERQAKPGNLTPIGRTDDLRIGAIRALIAPQLLTEEMPVDSAALATVANARQAIHRVLHGADDRLLAIVGPCSIHDSDAALEYAKRLRAAAAKHEHDLLVVMRVYFEKPRTTVGWKGYINDPHQDGSFAINEGLRLARKLLLEINRMGMPAGSEFLDLLSPQYISDLIAWGAIGARTTESQSHRQLASGLSCPVGFKNGTDGSVKIAVDALRAAAAPHAFMGMTKTGQAAIFETMGNEDCHVILRGGKAPNYDAASVDAAAKELASAGLAPRVMVDFSHANSSKQYQKQIDVGADVAQQLSAGDERIVGVMVESHLNPGRQDLVPGKPLEYGVSITDACIGWEDTEKLLGVLADGVRQRRLANREQ</sequence>
<evidence type="ECO:0000256" key="3">
    <source>
        <dbReference type="ARBA" id="ARBA00007985"/>
    </source>
</evidence>
<dbReference type="GO" id="GO:0042802">
    <property type="term" value="F:identical protein binding"/>
    <property type="evidence" value="ECO:0007669"/>
    <property type="project" value="UniProtKB-ARBA"/>
</dbReference>
<dbReference type="NCBIfam" id="TIGR00034">
    <property type="entry name" value="aroFGH"/>
    <property type="match status" value="1"/>
</dbReference>
<evidence type="ECO:0000256" key="4">
    <source>
        <dbReference type="ARBA" id="ARBA00022605"/>
    </source>
</evidence>
<evidence type="ECO:0000256" key="8">
    <source>
        <dbReference type="PIRNR" id="PIRNR001361"/>
    </source>
</evidence>
<dbReference type="UniPathway" id="UPA00053">
    <property type="reaction ID" value="UER00084"/>
</dbReference>
<evidence type="ECO:0000256" key="6">
    <source>
        <dbReference type="ARBA" id="ARBA00023141"/>
    </source>
</evidence>
<keyword evidence="4 8" id="KW-0028">Amino-acid biosynthesis</keyword>
<dbReference type="PANTHER" id="PTHR21225">
    <property type="entry name" value="PHOSPHO-2-DEHYDRO-3-DEOXYHEPTONATE ALDOLASE DAHP SYNTHETASE"/>
    <property type="match status" value="1"/>
</dbReference>
<dbReference type="InterPro" id="IPR006218">
    <property type="entry name" value="DAHP1/KDSA"/>
</dbReference>
<feature type="domain" description="DAHP synthetase I/KDSA" evidence="10">
    <location>
        <begin position="63"/>
        <end position="359"/>
    </location>
</feature>
<evidence type="ECO:0000313" key="12">
    <source>
        <dbReference type="Proteomes" id="UP000501534"/>
    </source>
</evidence>
<feature type="region of interest" description="Disordered" evidence="9">
    <location>
        <begin position="1"/>
        <end position="25"/>
    </location>
</feature>
<evidence type="ECO:0000256" key="7">
    <source>
        <dbReference type="ARBA" id="ARBA00047508"/>
    </source>
</evidence>
<dbReference type="SUPFAM" id="SSF51569">
    <property type="entry name" value="Aldolase"/>
    <property type="match status" value="1"/>
</dbReference>
<dbReference type="KEGG" id="uru:DSM104443_02844"/>
<keyword evidence="12" id="KW-1185">Reference proteome</keyword>
<dbReference type="GO" id="GO:0005737">
    <property type="term" value="C:cytoplasm"/>
    <property type="evidence" value="ECO:0007669"/>
    <property type="project" value="TreeGrafter"/>
</dbReference>
<comment type="catalytic activity">
    <reaction evidence="7 8">
        <text>D-erythrose 4-phosphate + phosphoenolpyruvate + H2O = 7-phospho-2-dehydro-3-deoxy-D-arabino-heptonate + phosphate</text>
        <dbReference type="Rhea" id="RHEA:14717"/>
        <dbReference type="ChEBI" id="CHEBI:15377"/>
        <dbReference type="ChEBI" id="CHEBI:16897"/>
        <dbReference type="ChEBI" id="CHEBI:43474"/>
        <dbReference type="ChEBI" id="CHEBI:58394"/>
        <dbReference type="ChEBI" id="CHEBI:58702"/>
        <dbReference type="EC" id="2.5.1.54"/>
    </reaction>
</comment>
<dbReference type="GO" id="GO:0009423">
    <property type="term" value="P:chorismate biosynthetic process"/>
    <property type="evidence" value="ECO:0007669"/>
    <property type="project" value="UniProtKB-UniPathway"/>
</dbReference>
<dbReference type="EMBL" id="CP053069">
    <property type="protein sequence ID" value="QJR11761.1"/>
    <property type="molecule type" value="Genomic_DNA"/>
</dbReference>
<evidence type="ECO:0000259" key="10">
    <source>
        <dbReference type="Pfam" id="PF00793"/>
    </source>
</evidence>
<comment type="pathway">
    <text evidence="2 8">Metabolic intermediate biosynthesis; chorismate biosynthesis; chorismate from D-erythrose 4-phosphate and phosphoenolpyruvate: step 1/7.</text>
</comment>
<dbReference type="FunFam" id="3.20.20.70:FF:000005">
    <property type="entry name" value="Phospho-2-dehydro-3-deoxyheptonate aldolase"/>
    <property type="match status" value="1"/>
</dbReference>
<name>A0A6M4GWT2_9PROT</name>
<dbReference type="AlphaFoldDB" id="A0A6M4GWT2"/>
<accession>A0A6M4GWT2</accession>
<reference evidence="11 12" key="1">
    <citation type="submission" date="2020-04" db="EMBL/GenBank/DDBJ databases">
        <title>Usitatibacter rugosus gen. nov., sp. nov. and Usitatibacter palustris sp. nov., novel members of Usitatibacteraceae fam. nov. within the order Nitrosomonadales isolated from soil.</title>
        <authorList>
            <person name="Huber K.J."/>
            <person name="Neumann-Schaal M."/>
            <person name="Geppert A."/>
            <person name="Luckner M."/>
            <person name="Wanner G."/>
            <person name="Overmann J."/>
        </authorList>
    </citation>
    <scope>NUCLEOTIDE SEQUENCE [LARGE SCALE GENOMIC DNA]</scope>
    <source>
        <strain evidence="11 12">0125_3</strain>
    </source>
</reference>
<dbReference type="Proteomes" id="UP000501534">
    <property type="component" value="Chromosome"/>
</dbReference>
<dbReference type="PANTHER" id="PTHR21225:SF12">
    <property type="entry name" value="PHOSPHO-2-DEHYDRO-3-DEOXYHEPTONATE ALDOLASE, TYROSINE-INHIBITED"/>
    <property type="match status" value="1"/>
</dbReference>
<dbReference type="NCBIfam" id="NF009395">
    <property type="entry name" value="PRK12755.1"/>
    <property type="match status" value="1"/>
</dbReference>
<dbReference type="Gene3D" id="3.20.20.70">
    <property type="entry name" value="Aldolase class I"/>
    <property type="match status" value="1"/>
</dbReference>
<dbReference type="GO" id="GO:0009073">
    <property type="term" value="P:aromatic amino acid family biosynthetic process"/>
    <property type="evidence" value="ECO:0007669"/>
    <property type="project" value="UniProtKB-KW"/>
</dbReference>
<dbReference type="GO" id="GO:0008652">
    <property type="term" value="P:amino acid biosynthetic process"/>
    <property type="evidence" value="ECO:0007669"/>
    <property type="project" value="UniProtKB-KW"/>
</dbReference>
<dbReference type="PIRSF" id="PIRSF001361">
    <property type="entry name" value="DAHP_synthase"/>
    <property type="match status" value="1"/>
</dbReference>
<comment type="similarity">
    <text evidence="3 8">Belongs to the class-I DAHP synthase family.</text>
</comment>
<gene>
    <name evidence="11" type="primary">aroG_1</name>
    <name evidence="11" type="ORF">DSM104443_02844</name>
</gene>
<evidence type="ECO:0000256" key="1">
    <source>
        <dbReference type="ARBA" id="ARBA00003726"/>
    </source>
</evidence>
<evidence type="ECO:0000313" key="11">
    <source>
        <dbReference type="EMBL" id="QJR11761.1"/>
    </source>
</evidence>
<dbReference type="InterPro" id="IPR006219">
    <property type="entry name" value="DAHP_synth_1"/>
</dbReference>
<keyword evidence="5 8" id="KW-0808">Transferase</keyword>
<dbReference type="Pfam" id="PF00793">
    <property type="entry name" value="DAHP_synth_1"/>
    <property type="match status" value="1"/>
</dbReference>
<dbReference type="InterPro" id="IPR013785">
    <property type="entry name" value="Aldolase_TIM"/>
</dbReference>